<dbReference type="SMART" id="SM00387">
    <property type="entry name" value="HATPase_c"/>
    <property type="match status" value="1"/>
</dbReference>
<evidence type="ECO:0000259" key="11">
    <source>
        <dbReference type="PROSITE" id="PS50109"/>
    </source>
</evidence>
<dbReference type="InterPro" id="IPR036097">
    <property type="entry name" value="HisK_dim/P_sf"/>
</dbReference>
<evidence type="ECO:0000256" key="4">
    <source>
        <dbReference type="ARBA" id="ARBA00022553"/>
    </source>
</evidence>
<dbReference type="AlphaFoldDB" id="A0A923KZX5"/>
<evidence type="ECO:0000256" key="8">
    <source>
        <dbReference type="ARBA" id="ARBA00022989"/>
    </source>
</evidence>
<dbReference type="GO" id="GO:0005886">
    <property type="term" value="C:plasma membrane"/>
    <property type="evidence" value="ECO:0007669"/>
    <property type="project" value="TreeGrafter"/>
</dbReference>
<dbReference type="SUPFAM" id="SSF47384">
    <property type="entry name" value="Homodimeric domain of signal transducing histidine kinase"/>
    <property type="match status" value="1"/>
</dbReference>
<comment type="catalytic activity">
    <reaction evidence="1">
        <text>ATP + protein L-histidine = ADP + protein N-phospho-L-histidine.</text>
        <dbReference type="EC" id="2.7.13.3"/>
    </reaction>
</comment>
<evidence type="ECO:0000256" key="2">
    <source>
        <dbReference type="ARBA" id="ARBA00004370"/>
    </source>
</evidence>
<dbReference type="PANTHER" id="PTHR45436:SF1">
    <property type="entry name" value="SENSOR PROTEIN QSEC"/>
    <property type="match status" value="1"/>
</dbReference>
<dbReference type="Pfam" id="PF00512">
    <property type="entry name" value="HisKA"/>
    <property type="match status" value="1"/>
</dbReference>
<dbReference type="InterPro" id="IPR004358">
    <property type="entry name" value="Sig_transdc_His_kin-like_C"/>
</dbReference>
<feature type="transmembrane region" description="Helical" evidence="10">
    <location>
        <begin position="12"/>
        <end position="35"/>
    </location>
</feature>
<dbReference type="InterPro" id="IPR003594">
    <property type="entry name" value="HATPase_dom"/>
</dbReference>
<feature type="transmembrane region" description="Helical" evidence="10">
    <location>
        <begin position="159"/>
        <end position="182"/>
    </location>
</feature>
<dbReference type="EC" id="2.7.13.3" evidence="3"/>
<keyword evidence="5" id="KW-0808">Transferase</keyword>
<organism evidence="12 13">
    <name type="scientific">Undibacterium rugosum</name>
    <dbReference type="NCBI Taxonomy" id="2762291"/>
    <lineage>
        <taxon>Bacteria</taxon>
        <taxon>Pseudomonadati</taxon>
        <taxon>Pseudomonadota</taxon>
        <taxon>Betaproteobacteria</taxon>
        <taxon>Burkholderiales</taxon>
        <taxon>Oxalobacteraceae</taxon>
        <taxon>Undibacterium</taxon>
    </lineage>
</organism>
<gene>
    <name evidence="12" type="ORF">H8K47_15950</name>
</gene>
<evidence type="ECO:0000256" key="6">
    <source>
        <dbReference type="ARBA" id="ARBA00022692"/>
    </source>
</evidence>
<dbReference type="InterPro" id="IPR036890">
    <property type="entry name" value="HATPase_C_sf"/>
</dbReference>
<keyword evidence="8 10" id="KW-1133">Transmembrane helix</keyword>
<dbReference type="Gene3D" id="3.30.565.10">
    <property type="entry name" value="Histidine kinase-like ATPase, C-terminal domain"/>
    <property type="match status" value="1"/>
</dbReference>
<dbReference type="Proteomes" id="UP000612361">
    <property type="component" value="Unassembled WGS sequence"/>
</dbReference>
<dbReference type="EMBL" id="JACOGG010000022">
    <property type="protein sequence ID" value="MBC3936858.1"/>
    <property type="molecule type" value="Genomic_DNA"/>
</dbReference>
<name>A0A923KZX5_9BURK</name>
<keyword evidence="4" id="KW-0597">Phosphoprotein</keyword>
<dbReference type="Pfam" id="PF02518">
    <property type="entry name" value="HATPase_c"/>
    <property type="match status" value="1"/>
</dbReference>
<keyword evidence="9 10" id="KW-0472">Membrane</keyword>
<evidence type="ECO:0000256" key="5">
    <source>
        <dbReference type="ARBA" id="ARBA00022679"/>
    </source>
</evidence>
<dbReference type="SMART" id="SM00388">
    <property type="entry name" value="HisKA"/>
    <property type="match status" value="1"/>
</dbReference>
<keyword evidence="6 10" id="KW-0812">Transmembrane</keyword>
<dbReference type="Pfam" id="PF08521">
    <property type="entry name" value="2CSK_N"/>
    <property type="match status" value="1"/>
</dbReference>
<evidence type="ECO:0000256" key="3">
    <source>
        <dbReference type="ARBA" id="ARBA00012438"/>
    </source>
</evidence>
<keyword evidence="7 12" id="KW-0418">Kinase</keyword>
<comment type="caution">
    <text evidence="12">The sequence shown here is derived from an EMBL/GenBank/DDBJ whole genome shotgun (WGS) entry which is preliminary data.</text>
</comment>
<dbReference type="PROSITE" id="PS50109">
    <property type="entry name" value="HIS_KIN"/>
    <property type="match status" value="1"/>
</dbReference>
<reference evidence="12" key="1">
    <citation type="submission" date="2020-08" db="EMBL/GenBank/DDBJ databases">
        <title>Novel species isolated from subtropical streams in China.</title>
        <authorList>
            <person name="Lu H."/>
        </authorList>
    </citation>
    <scope>NUCLEOTIDE SEQUENCE</scope>
    <source>
        <strain evidence="12">CY7W</strain>
    </source>
</reference>
<feature type="domain" description="Histidine kinase" evidence="11">
    <location>
        <begin position="243"/>
        <end position="464"/>
    </location>
</feature>
<protein>
    <recommendedName>
        <fullName evidence="3">histidine kinase</fullName>
        <ecNumber evidence="3">2.7.13.3</ecNumber>
    </recommendedName>
</protein>
<dbReference type="Gene3D" id="1.10.287.130">
    <property type="match status" value="1"/>
</dbReference>
<evidence type="ECO:0000256" key="1">
    <source>
        <dbReference type="ARBA" id="ARBA00000085"/>
    </source>
</evidence>
<evidence type="ECO:0000256" key="7">
    <source>
        <dbReference type="ARBA" id="ARBA00022777"/>
    </source>
</evidence>
<evidence type="ECO:0000313" key="12">
    <source>
        <dbReference type="EMBL" id="MBC3936858.1"/>
    </source>
</evidence>
<evidence type="ECO:0000256" key="10">
    <source>
        <dbReference type="SAM" id="Phobius"/>
    </source>
</evidence>
<proteinExistence type="predicted"/>
<dbReference type="InterPro" id="IPR050428">
    <property type="entry name" value="TCS_sensor_his_kinase"/>
</dbReference>
<dbReference type="SUPFAM" id="SSF55874">
    <property type="entry name" value="ATPase domain of HSP90 chaperone/DNA topoisomerase II/histidine kinase"/>
    <property type="match status" value="1"/>
</dbReference>
<comment type="subcellular location">
    <subcellularLocation>
        <location evidence="2">Membrane</location>
    </subcellularLocation>
</comment>
<dbReference type="PRINTS" id="PR00344">
    <property type="entry name" value="BCTRLSENSOR"/>
</dbReference>
<dbReference type="RefSeq" id="WP_186882389.1">
    <property type="nucleotide sequence ID" value="NZ_JACOGG010000022.1"/>
</dbReference>
<keyword evidence="13" id="KW-1185">Reference proteome</keyword>
<sequence>MPSRRLSIRKSLLIWLIAPLLLVNTVGAGLVYWLAWTPAQTAFDQSLADTGWALSTRLKKISDQVDVDLPLPVEQVLRVDHFNIVYFAIRKLDGHTLAGDKDFPVTGTPSKLDEPVFSHGRMRGEEIRIVSIRFMVDGEPVIINVAETLSKRNAIQSHILIALLLLESALTLCLVAVVWLAVTRGLAPLKILQQDLNRRSYDELSPIQEDQNALELAAVINAINRLLRKIETGASEQQEFLANIAHQLRTPLAGMKAQIEWMQGRYRADSETARSTELMMISAERMIRQINQLLALARAEPNTFERKRLAPVRLDKIIADSIHALIITADRKNIDLGFDLQPVTISGDAFLLRDLIENIIDNAIAYTPQHGVVTVRCYEQQGHSGIFSVEDSGPGIPKAERELIFQRRYRITESLPATGTQRSNGNGLGLSIVSDIAKDHDASIEVNDAAHGGTVFTLLFPPLQPQ</sequence>
<dbReference type="InterPro" id="IPR005467">
    <property type="entry name" value="His_kinase_dom"/>
</dbReference>
<dbReference type="CDD" id="cd00082">
    <property type="entry name" value="HisKA"/>
    <property type="match status" value="1"/>
</dbReference>
<dbReference type="PANTHER" id="PTHR45436">
    <property type="entry name" value="SENSOR HISTIDINE KINASE YKOH"/>
    <property type="match status" value="1"/>
</dbReference>
<evidence type="ECO:0000313" key="13">
    <source>
        <dbReference type="Proteomes" id="UP000612361"/>
    </source>
</evidence>
<accession>A0A923KZX5</accession>
<dbReference type="InterPro" id="IPR003661">
    <property type="entry name" value="HisK_dim/P_dom"/>
</dbReference>
<evidence type="ECO:0000256" key="9">
    <source>
        <dbReference type="ARBA" id="ARBA00023136"/>
    </source>
</evidence>
<dbReference type="InterPro" id="IPR013727">
    <property type="entry name" value="2CSK_N"/>
</dbReference>
<dbReference type="GO" id="GO:0000155">
    <property type="term" value="F:phosphorelay sensor kinase activity"/>
    <property type="evidence" value="ECO:0007669"/>
    <property type="project" value="InterPro"/>
</dbReference>